<sequence length="311" mass="34196">MEELKPSAANSSPLTPLGFLERASTAYSECTSIVYDNTSYTWSQTYRRCLRLASSVTSMGIKQRHVISVVAFNIPAMYELHFAVPMAGAVLNNINTRLDARTISILLRHAEYIQARLHRSTMFFSCRAPPPAPVLFQAEEVGFVVSHAYGMTETGGIVISCSWKRKWNLFPATERARLKARQGVRTAGVTEVDVVDPKWGLSVKPDGLSLGEIVIKGGCIMLGYLKDMEATSLCMRDGWSYAGNVGVMHPDGYLEITDRSKDVIISGGENVCSAEVESVLYSSPAVNEAAVVGRLDEFWGEDSLCVCEFEE</sequence>
<evidence type="ECO:0000256" key="5">
    <source>
        <dbReference type="ARBA" id="ARBA00022741"/>
    </source>
</evidence>
<dbReference type="InterPro" id="IPR045851">
    <property type="entry name" value="AMP-bd_C_sf"/>
</dbReference>
<evidence type="ECO:0008006" key="11">
    <source>
        <dbReference type="Google" id="ProtNLM"/>
    </source>
</evidence>
<gene>
    <name evidence="9" type="ORF">FEM48_Zijuj06G0134200</name>
</gene>
<dbReference type="Gene3D" id="3.30.300.30">
    <property type="match status" value="1"/>
</dbReference>
<accession>A0A978V9J1</accession>
<evidence type="ECO:0000256" key="3">
    <source>
        <dbReference type="ARBA" id="ARBA00022490"/>
    </source>
</evidence>
<dbReference type="InterPro" id="IPR042099">
    <property type="entry name" value="ANL_N_sf"/>
</dbReference>
<dbReference type="Gene3D" id="3.40.50.12780">
    <property type="entry name" value="N-terminal domain of ligase-like"/>
    <property type="match status" value="2"/>
</dbReference>
<feature type="domain" description="AMP-dependent synthetase/ligase" evidence="7">
    <location>
        <begin position="21"/>
        <end position="111"/>
    </location>
</feature>
<protein>
    <recommendedName>
        <fullName evidence="11">Acyl-activating enzyme 5, peroxisomal</fullName>
    </recommendedName>
</protein>
<dbReference type="AlphaFoldDB" id="A0A978V9J1"/>
<dbReference type="Pfam" id="PF13193">
    <property type="entry name" value="AMP-binding_C"/>
    <property type="match status" value="1"/>
</dbReference>
<dbReference type="InterPro" id="IPR025110">
    <property type="entry name" value="AMP-bd_C"/>
</dbReference>
<dbReference type="SUPFAM" id="SSF56801">
    <property type="entry name" value="Acetyl-CoA synthetase-like"/>
    <property type="match status" value="2"/>
</dbReference>
<comment type="caution">
    <text evidence="9">The sequence shown here is derived from an EMBL/GenBank/DDBJ whole genome shotgun (WGS) entry which is preliminary data.</text>
</comment>
<organism evidence="9 10">
    <name type="scientific">Ziziphus jujuba var. spinosa</name>
    <dbReference type="NCBI Taxonomy" id="714518"/>
    <lineage>
        <taxon>Eukaryota</taxon>
        <taxon>Viridiplantae</taxon>
        <taxon>Streptophyta</taxon>
        <taxon>Embryophyta</taxon>
        <taxon>Tracheophyta</taxon>
        <taxon>Spermatophyta</taxon>
        <taxon>Magnoliopsida</taxon>
        <taxon>eudicotyledons</taxon>
        <taxon>Gunneridae</taxon>
        <taxon>Pentapetalae</taxon>
        <taxon>rosids</taxon>
        <taxon>fabids</taxon>
        <taxon>Rosales</taxon>
        <taxon>Rhamnaceae</taxon>
        <taxon>Paliureae</taxon>
        <taxon>Ziziphus</taxon>
    </lineage>
</organism>
<evidence type="ECO:0000256" key="6">
    <source>
        <dbReference type="ARBA" id="ARBA00022840"/>
    </source>
</evidence>
<feature type="domain" description="AMP-binding enzyme C-terminal" evidence="8">
    <location>
        <begin position="275"/>
        <end position="301"/>
    </location>
</feature>
<evidence type="ECO:0000256" key="1">
    <source>
        <dbReference type="ARBA" id="ARBA00004514"/>
    </source>
</evidence>
<dbReference type="EMBL" id="JAEACU010000006">
    <property type="protein sequence ID" value="KAH7524576.1"/>
    <property type="molecule type" value="Genomic_DNA"/>
</dbReference>
<evidence type="ECO:0000313" key="10">
    <source>
        <dbReference type="Proteomes" id="UP000813462"/>
    </source>
</evidence>
<dbReference type="PANTHER" id="PTHR43859">
    <property type="entry name" value="ACYL-ACTIVATING ENZYME"/>
    <property type="match status" value="1"/>
</dbReference>
<comment type="similarity">
    <text evidence="2">Belongs to the ATP-dependent AMP-binding enzyme family.</text>
</comment>
<dbReference type="GO" id="GO:0016874">
    <property type="term" value="F:ligase activity"/>
    <property type="evidence" value="ECO:0007669"/>
    <property type="project" value="UniProtKB-KW"/>
</dbReference>
<name>A0A978V9J1_ZIZJJ</name>
<keyword evidence="6" id="KW-0067">ATP-binding</keyword>
<reference evidence="9" key="1">
    <citation type="journal article" date="2021" name="Front. Plant Sci.">
        <title>Chromosome-Scale Genome Assembly for Chinese Sour Jujube and Insights Into Its Genome Evolution and Domestication Signature.</title>
        <authorList>
            <person name="Shen L.-Y."/>
            <person name="Luo H."/>
            <person name="Wang X.-L."/>
            <person name="Wang X.-M."/>
            <person name="Qiu X.-J."/>
            <person name="Liu H."/>
            <person name="Zhou S.-S."/>
            <person name="Jia K.-H."/>
            <person name="Nie S."/>
            <person name="Bao Y.-T."/>
            <person name="Zhang R.-G."/>
            <person name="Yun Q.-Z."/>
            <person name="Chai Y.-H."/>
            <person name="Lu J.-Y."/>
            <person name="Li Y."/>
            <person name="Zhao S.-W."/>
            <person name="Mao J.-F."/>
            <person name="Jia S.-G."/>
            <person name="Mao Y.-M."/>
        </authorList>
    </citation>
    <scope>NUCLEOTIDE SEQUENCE</scope>
    <source>
        <strain evidence="9">AT0</strain>
        <tissue evidence="9">Leaf</tissue>
    </source>
</reference>
<evidence type="ECO:0000313" key="9">
    <source>
        <dbReference type="EMBL" id="KAH7524576.1"/>
    </source>
</evidence>
<feature type="domain" description="AMP-dependent synthetase/ligase" evidence="7">
    <location>
        <begin position="120"/>
        <end position="225"/>
    </location>
</feature>
<evidence type="ECO:0000259" key="8">
    <source>
        <dbReference type="Pfam" id="PF13193"/>
    </source>
</evidence>
<dbReference type="Pfam" id="PF00501">
    <property type="entry name" value="AMP-binding"/>
    <property type="match status" value="2"/>
</dbReference>
<dbReference type="InterPro" id="IPR000873">
    <property type="entry name" value="AMP-dep_synth/lig_dom"/>
</dbReference>
<dbReference type="GO" id="GO:0005829">
    <property type="term" value="C:cytosol"/>
    <property type="evidence" value="ECO:0007669"/>
    <property type="project" value="UniProtKB-SubCell"/>
</dbReference>
<evidence type="ECO:0000259" key="7">
    <source>
        <dbReference type="Pfam" id="PF00501"/>
    </source>
</evidence>
<keyword evidence="4" id="KW-0436">Ligase</keyword>
<evidence type="ECO:0000256" key="2">
    <source>
        <dbReference type="ARBA" id="ARBA00006432"/>
    </source>
</evidence>
<keyword evidence="5" id="KW-0547">Nucleotide-binding</keyword>
<dbReference type="GO" id="GO:0005524">
    <property type="term" value="F:ATP binding"/>
    <property type="evidence" value="ECO:0007669"/>
    <property type="project" value="UniProtKB-KW"/>
</dbReference>
<comment type="subcellular location">
    <subcellularLocation>
        <location evidence="1">Cytoplasm</location>
        <location evidence="1">Cytosol</location>
    </subcellularLocation>
</comment>
<keyword evidence="3" id="KW-0963">Cytoplasm</keyword>
<dbReference type="Proteomes" id="UP000813462">
    <property type="component" value="Unassembled WGS sequence"/>
</dbReference>
<dbReference type="PANTHER" id="PTHR43859:SF57">
    <property type="entry name" value="ACYL-ACTIVATING ENZYME 8-RELATED"/>
    <property type="match status" value="1"/>
</dbReference>
<evidence type="ECO:0000256" key="4">
    <source>
        <dbReference type="ARBA" id="ARBA00022598"/>
    </source>
</evidence>
<proteinExistence type="inferred from homology"/>